<dbReference type="InterPro" id="IPR041691">
    <property type="entry name" value="Atg6/beclin_CC"/>
</dbReference>
<feature type="region of interest" description="Disordered" evidence="3">
    <location>
        <begin position="94"/>
        <end position="174"/>
    </location>
</feature>
<dbReference type="PANTHER" id="PTHR12768">
    <property type="entry name" value="BECLIN 1"/>
    <property type="match status" value="1"/>
</dbReference>
<feature type="region of interest" description="Disordered" evidence="3">
    <location>
        <begin position="294"/>
        <end position="319"/>
    </location>
</feature>
<feature type="compositionally biased region" description="Polar residues" evidence="3">
    <location>
        <begin position="139"/>
        <end position="152"/>
    </location>
</feature>
<reference evidence="6 7" key="1">
    <citation type="submission" date="2016-07" db="EMBL/GenBank/DDBJ databases">
        <title>Pervasive Adenine N6-methylation of Active Genes in Fungi.</title>
        <authorList>
            <consortium name="DOE Joint Genome Institute"/>
            <person name="Mondo S.J."/>
            <person name="Dannebaum R.O."/>
            <person name="Kuo R.C."/>
            <person name="Labutti K."/>
            <person name="Haridas S."/>
            <person name="Kuo A."/>
            <person name="Salamov A."/>
            <person name="Ahrendt S.R."/>
            <person name="Lipzen A."/>
            <person name="Sullivan W."/>
            <person name="Andreopoulos W.B."/>
            <person name="Clum A."/>
            <person name="Lindquist E."/>
            <person name="Daum C."/>
            <person name="Ramamoorthy G.K."/>
            <person name="Gryganskyi A."/>
            <person name="Culley D."/>
            <person name="Magnuson J.K."/>
            <person name="James T.Y."/>
            <person name="O'Malley M.A."/>
            <person name="Stajich J.E."/>
            <person name="Spatafora J.W."/>
            <person name="Visel A."/>
            <person name="Grigoriev I.V."/>
        </authorList>
    </citation>
    <scope>NUCLEOTIDE SEQUENCE [LARGE SCALE GENOMIC DNA]</scope>
    <source>
        <strain evidence="6 7">NRRL 1336</strain>
    </source>
</reference>
<protein>
    <submittedName>
        <fullName evidence="6">Autophagy protein Apg6-domain-containing protein</fullName>
    </submittedName>
</protein>
<name>A0A1X2J0N7_9FUNG</name>
<dbReference type="GO" id="GO:0000045">
    <property type="term" value="P:autophagosome assembly"/>
    <property type="evidence" value="ECO:0007669"/>
    <property type="project" value="TreeGrafter"/>
</dbReference>
<evidence type="ECO:0000256" key="1">
    <source>
        <dbReference type="ARBA" id="ARBA00005965"/>
    </source>
</evidence>
<dbReference type="GO" id="GO:0030674">
    <property type="term" value="F:protein-macromolecule adaptor activity"/>
    <property type="evidence" value="ECO:0007669"/>
    <property type="project" value="TreeGrafter"/>
</dbReference>
<feature type="compositionally biased region" description="Polar residues" evidence="3">
    <location>
        <begin position="48"/>
        <end position="70"/>
    </location>
</feature>
<feature type="domain" description="Atg6/beclin coiled-coil" evidence="5">
    <location>
        <begin position="257"/>
        <end position="403"/>
    </location>
</feature>
<dbReference type="Gene3D" id="1.10.418.40">
    <property type="entry name" value="Autophagy protein 6/Beclin 1"/>
    <property type="match status" value="1"/>
</dbReference>
<feature type="compositionally biased region" description="Low complexity" evidence="3">
    <location>
        <begin position="102"/>
        <end position="116"/>
    </location>
</feature>
<dbReference type="OrthoDB" id="20368at2759"/>
<feature type="compositionally biased region" description="Low complexity" evidence="3">
    <location>
        <begin position="123"/>
        <end position="138"/>
    </location>
</feature>
<dbReference type="InterPro" id="IPR040455">
    <property type="entry name" value="Atg6_BARA"/>
</dbReference>
<dbReference type="STRING" id="90262.A0A1X2J0N7"/>
<comment type="similarity">
    <text evidence="1">Belongs to the beclin family.</text>
</comment>
<dbReference type="InterPro" id="IPR038274">
    <property type="entry name" value="Atg6/Beclin_C_sf"/>
</dbReference>
<organism evidence="6 7">
    <name type="scientific">Absidia repens</name>
    <dbReference type="NCBI Taxonomy" id="90262"/>
    <lineage>
        <taxon>Eukaryota</taxon>
        <taxon>Fungi</taxon>
        <taxon>Fungi incertae sedis</taxon>
        <taxon>Mucoromycota</taxon>
        <taxon>Mucoromycotina</taxon>
        <taxon>Mucoromycetes</taxon>
        <taxon>Mucorales</taxon>
        <taxon>Cunninghamellaceae</taxon>
        <taxon>Absidia</taxon>
    </lineage>
</organism>
<evidence type="ECO:0000259" key="5">
    <source>
        <dbReference type="Pfam" id="PF17675"/>
    </source>
</evidence>
<dbReference type="GO" id="GO:0000423">
    <property type="term" value="P:mitophagy"/>
    <property type="evidence" value="ECO:0007669"/>
    <property type="project" value="TreeGrafter"/>
</dbReference>
<accession>A0A1X2J0N7</accession>
<evidence type="ECO:0000313" key="7">
    <source>
        <dbReference type="Proteomes" id="UP000193560"/>
    </source>
</evidence>
<dbReference type="Pfam" id="PF04111">
    <property type="entry name" value="APG6"/>
    <property type="match status" value="1"/>
</dbReference>
<gene>
    <name evidence="6" type="ORF">BCR42DRAFT_400111</name>
</gene>
<evidence type="ECO:0000259" key="4">
    <source>
        <dbReference type="Pfam" id="PF04111"/>
    </source>
</evidence>
<sequence>MPSFSCQRCKQPLRIDDSLVDLDESSADLLLAPLSSEEQTQQRKHSSNNDTQNTAKLSTVPLSAEDTSSHISKKYIHRQPQRPIADSFVLLSASQVHPPPSSTSSSPSSARLSPHSQQRQLHSDTISSATSSGPSKSSYLASASTPPSIKNNRSQGSSSSSSSPPQQQPRSPATANIATNIKPASSLSPVIMPTTSTAVKATAKSEGTKPTTTAAATSTNTTSTATDHQRNNTLSHRLKVATLLFDVMSSKSNVDHPMCQECTDMMLEGLGRQLDDVGRERDCYLDFLKKVKEQHQSSTSTQEVPATIAHPDRDQEDGATSLESQVDTLKKQEQEALATLETMRSKRQALEQQYDELLQEEKQLETEEQAFWDECNSYQLQYQHFQNERDSINLKYDHDVRQLERLQKTVVYNDAFCIMQDGPFGTINGYRLGRLVSHPVEWNEINAAWGQTLLLLYTVANKLKFQFQSYRLVPMGSFSKVEKVDGDVVVAYELYGSSDYGLNRLFLNRRFDHAMVAMLNCLKQLSDYAEQKDRSIRLPYRINKDRIGELSIRLQFNQDELWTNALKYMLTNMKWILIFASRASIVVDS</sequence>
<evidence type="ECO:0000256" key="3">
    <source>
        <dbReference type="SAM" id="MobiDB-lite"/>
    </source>
</evidence>
<dbReference type="Pfam" id="PF17675">
    <property type="entry name" value="APG6_N"/>
    <property type="match status" value="1"/>
</dbReference>
<dbReference type="GO" id="GO:0045324">
    <property type="term" value="P:late endosome to vacuole transport"/>
    <property type="evidence" value="ECO:0007669"/>
    <property type="project" value="TreeGrafter"/>
</dbReference>
<keyword evidence="7" id="KW-1185">Reference proteome</keyword>
<evidence type="ECO:0000256" key="2">
    <source>
        <dbReference type="SAM" id="Coils"/>
    </source>
</evidence>
<dbReference type="GO" id="GO:0043548">
    <property type="term" value="F:phosphatidylinositol 3-kinase binding"/>
    <property type="evidence" value="ECO:0007669"/>
    <property type="project" value="TreeGrafter"/>
</dbReference>
<dbReference type="GO" id="GO:0034272">
    <property type="term" value="C:phosphatidylinositol 3-kinase complex, class III, type II"/>
    <property type="evidence" value="ECO:0007669"/>
    <property type="project" value="TreeGrafter"/>
</dbReference>
<dbReference type="GO" id="GO:0034271">
    <property type="term" value="C:phosphatidylinositol 3-kinase complex, class III, type I"/>
    <property type="evidence" value="ECO:0007669"/>
    <property type="project" value="TreeGrafter"/>
</dbReference>
<feature type="compositionally biased region" description="Low complexity" evidence="3">
    <location>
        <begin position="153"/>
        <end position="172"/>
    </location>
</feature>
<proteinExistence type="inferred from homology"/>
<feature type="compositionally biased region" description="Low complexity" evidence="3">
    <location>
        <begin position="198"/>
        <end position="226"/>
    </location>
</feature>
<dbReference type="GO" id="GO:0006995">
    <property type="term" value="P:cellular response to nitrogen starvation"/>
    <property type="evidence" value="ECO:0007669"/>
    <property type="project" value="TreeGrafter"/>
</dbReference>
<dbReference type="Gene3D" id="6.10.250.3110">
    <property type="match status" value="1"/>
</dbReference>
<feature type="coiled-coil region" evidence="2">
    <location>
        <begin position="319"/>
        <end position="370"/>
    </location>
</feature>
<feature type="domain" description="Atg6 BARA" evidence="4">
    <location>
        <begin position="406"/>
        <end position="581"/>
    </location>
</feature>
<dbReference type="AlphaFoldDB" id="A0A1X2J0N7"/>
<dbReference type="GO" id="GO:0000407">
    <property type="term" value="C:phagophore assembly site"/>
    <property type="evidence" value="ECO:0007669"/>
    <property type="project" value="TreeGrafter"/>
</dbReference>
<dbReference type="Proteomes" id="UP000193560">
    <property type="component" value="Unassembled WGS sequence"/>
</dbReference>
<comment type="caution">
    <text evidence="6">The sequence shown here is derived from an EMBL/GenBank/DDBJ whole genome shotgun (WGS) entry which is preliminary data.</text>
</comment>
<dbReference type="EMBL" id="MCGE01000001">
    <property type="protein sequence ID" value="ORZ25417.1"/>
    <property type="molecule type" value="Genomic_DNA"/>
</dbReference>
<evidence type="ECO:0000313" key="6">
    <source>
        <dbReference type="EMBL" id="ORZ25417.1"/>
    </source>
</evidence>
<feature type="region of interest" description="Disordered" evidence="3">
    <location>
        <begin position="198"/>
        <end position="230"/>
    </location>
</feature>
<dbReference type="InterPro" id="IPR007243">
    <property type="entry name" value="Atg6/Beclin"/>
</dbReference>
<feature type="region of interest" description="Disordered" evidence="3">
    <location>
        <begin position="32"/>
        <end position="79"/>
    </location>
</feature>
<dbReference type="PANTHER" id="PTHR12768:SF4">
    <property type="entry name" value="BECLIN-1"/>
    <property type="match status" value="1"/>
</dbReference>
<keyword evidence="2" id="KW-0175">Coiled coil</keyword>